<reference evidence="1" key="3">
    <citation type="journal article" date="2017" name="Nature">
        <title>Genome sequence of the progenitor of the wheat D genome Aegilops tauschii.</title>
        <authorList>
            <person name="Luo M.C."/>
            <person name="Gu Y.Q."/>
            <person name="Puiu D."/>
            <person name="Wang H."/>
            <person name="Twardziok S.O."/>
            <person name="Deal K.R."/>
            <person name="Huo N."/>
            <person name="Zhu T."/>
            <person name="Wang L."/>
            <person name="Wang Y."/>
            <person name="McGuire P.E."/>
            <person name="Liu S."/>
            <person name="Long H."/>
            <person name="Ramasamy R.K."/>
            <person name="Rodriguez J.C."/>
            <person name="Van S.L."/>
            <person name="Yuan L."/>
            <person name="Wang Z."/>
            <person name="Xia Z."/>
            <person name="Xiao L."/>
            <person name="Anderson O.D."/>
            <person name="Ouyang S."/>
            <person name="Liang Y."/>
            <person name="Zimin A.V."/>
            <person name="Pertea G."/>
            <person name="Qi P."/>
            <person name="Bennetzen J.L."/>
            <person name="Dai X."/>
            <person name="Dawson M.W."/>
            <person name="Muller H.G."/>
            <person name="Kugler K."/>
            <person name="Rivarola-Duarte L."/>
            <person name="Spannagl M."/>
            <person name="Mayer K.F.X."/>
            <person name="Lu F.H."/>
            <person name="Bevan M.W."/>
            <person name="Leroy P."/>
            <person name="Li P."/>
            <person name="You F.M."/>
            <person name="Sun Q."/>
            <person name="Liu Z."/>
            <person name="Lyons E."/>
            <person name="Wicker T."/>
            <person name="Salzberg S.L."/>
            <person name="Devos K.M."/>
            <person name="Dvorak J."/>
        </authorList>
    </citation>
    <scope>NUCLEOTIDE SEQUENCE [LARGE SCALE GENOMIC DNA]</scope>
    <source>
        <strain evidence="1">cv. AL8/78</strain>
    </source>
</reference>
<reference evidence="2" key="2">
    <citation type="journal article" date="2017" name="Nat. Plants">
        <title>The Aegilops tauschii genome reveals multiple impacts of transposons.</title>
        <authorList>
            <person name="Zhao G."/>
            <person name="Zou C."/>
            <person name="Li K."/>
            <person name="Wang K."/>
            <person name="Li T."/>
            <person name="Gao L."/>
            <person name="Zhang X."/>
            <person name="Wang H."/>
            <person name="Yang Z."/>
            <person name="Liu X."/>
            <person name="Jiang W."/>
            <person name="Mao L."/>
            <person name="Kong X."/>
            <person name="Jiao Y."/>
            <person name="Jia J."/>
        </authorList>
    </citation>
    <scope>NUCLEOTIDE SEQUENCE [LARGE SCALE GENOMIC DNA]</scope>
    <source>
        <strain evidence="2">cv. AL8/78</strain>
    </source>
</reference>
<protein>
    <submittedName>
        <fullName evidence="1">Uncharacterized protein</fullName>
    </submittedName>
</protein>
<sequence>MPLINTQVKKPRQSEYSQFTSSSEEVFVLLTNPLFSVQMICSIDICPAVLKEILHNKSI</sequence>
<dbReference type="Gramene" id="AET3Gv20910500.8">
    <property type="protein sequence ID" value="AET3Gv20910500.8"/>
    <property type="gene ID" value="AET3Gv20910500"/>
</dbReference>
<dbReference type="AlphaFoldDB" id="A0A453G758"/>
<dbReference type="EnsemblPlants" id="AET3Gv20910500.8">
    <property type="protein sequence ID" value="AET3Gv20910500.8"/>
    <property type="gene ID" value="AET3Gv20910500"/>
</dbReference>
<evidence type="ECO:0000313" key="2">
    <source>
        <dbReference type="Proteomes" id="UP000015105"/>
    </source>
</evidence>
<proteinExistence type="predicted"/>
<organism evidence="1 2">
    <name type="scientific">Aegilops tauschii subsp. strangulata</name>
    <name type="common">Goatgrass</name>
    <dbReference type="NCBI Taxonomy" id="200361"/>
    <lineage>
        <taxon>Eukaryota</taxon>
        <taxon>Viridiplantae</taxon>
        <taxon>Streptophyta</taxon>
        <taxon>Embryophyta</taxon>
        <taxon>Tracheophyta</taxon>
        <taxon>Spermatophyta</taxon>
        <taxon>Magnoliopsida</taxon>
        <taxon>Liliopsida</taxon>
        <taxon>Poales</taxon>
        <taxon>Poaceae</taxon>
        <taxon>BOP clade</taxon>
        <taxon>Pooideae</taxon>
        <taxon>Triticodae</taxon>
        <taxon>Triticeae</taxon>
        <taxon>Triticinae</taxon>
        <taxon>Aegilops</taxon>
    </lineage>
</organism>
<reference evidence="1" key="5">
    <citation type="journal article" date="2021" name="G3 (Bethesda)">
        <title>Aegilops tauschii genome assembly Aet v5.0 features greater sequence contiguity and improved annotation.</title>
        <authorList>
            <person name="Wang L."/>
            <person name="Zhu T."/>
            <person name="Rodriguez J.C."/>
            <person name="Deal K.R."/>
            <person name="Dubcovsky J."/>
            <person name="McGuire P.E."/>
            <person name="Lux T."/>
            <person name="Spannagl M."/>
            <person name="Mayer K.F.X."/>
            <person name="Baldrich P."/>
            <person name="Meyers B.C."/>
            <person name="Huo N."/>
            <person name="Gu Y.Q."/>
            <person name="Zhou H."/>
            <person name="Devos K.M."/>
            <person name="Bennetzen J.L."/>
            <person name="Unver T."/>
            <person name="Budak H."/>
            <person name="Gulick P.J."/>
            <person name="Galiba G."/>
            <person name="Kalapos B."/>
            <person name="Nelson D.R."/>
            <person name="Li P."/>
            <person name="You F.M."/>
            <person name="Luo M.C."/>
            <person name="Dvorak J."/>
        </authorList>
    </citation>
    <scope>NUCLEOTIDE SEQUENCE [LARGE SCALE GENOMIC DNA]</scope>
    <source>
        <strain evidence="1">cv. AL8/78</strain>
    </source>
</reference>
<evidence type="ECO:0000313" key="1">
    <source>
        <dbReference type="EnsemblPlants" id="AET3Gv20910500.8"/>
    </source>
</evidence>
<accession>A0A453G758</accession>
<reference evidence="2" key="1">
    <citation type="journal article" date="2014" name="Science">
        <title>Ancient hybridizations among the ancestral genomes of bread wheat.</title>
        <authorList>
            <consortium name="International Wheat Genome Sequencing Consortium,"/>
            <person name="Marcussen T."/>
            <person name="Sandve S.R."/>
            <person name="Heier L."/>
            <person name="Spannagl M."/>
            <person name="Pfeifer M."/>
            <person name="Jakobsen K.S."/>
            <person name="Wulff B.B."/>
            <person name="Steuernagel B."/>
            <person name="Mayer K.F."/>
            <person name="Olsen O.A."/>
        </authorList>
    </citation>
    <scope>NUCLEOTIDE SEQUENCE [LARGE SCALE GENOMIC DNA]</scope>
    <source>
        <strain evidence="2">cv. AL8/78</strain>
    </source>
</reference>
<name>A0A453G758_AEGTS</name>
<keyword evidence="2" id="KW-1185">Reference proteome</keyword>
<reference evidence="1" key="4">
    <citation type="submission" date="2019-03" db="UniProtKB">
        <authorList>
            <consortium name="EnsemblPlants"/>
        </authorList>
    </citation>
    <scope>IDENTIFICATION</scope>
</reference>
<dbReference type="Proteomes" id="UP000015105">
    <property type="component" value="Chromosome 3D"/>
</dbReference>